<evidence type="ECO:0000313" key="1">
    <source>
        <dbReference type="EMBL" id="KKL74728.1"/>
    </source>
</evidence>
<protein>
    <submittedName>
        <fullName evidence="1">Uncharacterized protein</fullName>
    </submittedName>
</protein>
<feature type="non-terminal residue" evidence="1">
    <location>
        <position position="41"/>
    </location>
</feature>
<sequence length="41" mass="4799">MSKKEKKKKPPKVKDGTMLVFSEPLSEEVLRKMRDHFANLP</sequence>
<comment type="caution">
    <text evidence="1">The sequence shown here is derived from an EMBL/GenBank/DDBJ whole genome shotgun (WGS) entry which is preliminary data.</text>
</comment>
<gene>
    <name evidence="1" type="ORF">LCGC14_2062040</name>
</gene>
<organism evidence="1">
    <name type="scientific">marine sediment metagenome</name>
    <dbReference type="NCBI Taxonomy" id="412755"/>
    <lineage>
        <taxon>unclassified sequences</taxon>
        <taxon>metagenomes</taxon>
        <taxon>ecological metagenomes</taxon>
    </lineage>
</organism>
<accession>A0A0F9EKT4</accession>
<dbReference type="AlphaFoldDB" id="A0A0F9EKT4"/>
<dbReference type="EMBL" id="LAZR01024561">
    <property type="protein sequence ID" value="KKL74728.1"/>
    <property type="molecule type" value="Genomic_DNA"/>
</dbReference>
<reference evidence="1" key="1">
    <citation type="journal article" date="2015" name="Nature">
        <title>Complex archaea that bridge the gap between prokaryotes and eukaryotes.</title>
        <authorList>
            <person name="Spang A."/>
            <person name="Saw J.H."/>
            <person name="Jorgensen S.L."/>
            <person name="Zaremba-Niedzwiedzka K."/>
            <person name="Martijn J."/>
            <person name="Lind A.E."/>
            <person name="van Eijk R."/>
            <person name="Schleper C."/>
            <person name="Guy L."/>
            <person name="Ettema T.J."/>
        </authorList>
    </citation>
    <scope>NUCLEOTIDE SEQUENCE</scope>
</reference>
<proteinExistence type="predicted"/>
<name>A0A0F9EKT4_9ZZZZ</name>